<dbReference type="FunFam" id="3.90.550.10:FF:000003">
    <property type="entry name" value="2-C-methyl-D-erythritol 4-phosphate cytidylyltransferase"/>
    <property type="match status" value="1"/>
</dbReference>
<dbReference type="PANTHER" id="PTHR32125:SF4">
    <property type="entry name" value="2-C-METHYL-D-ERYTHRITOL 4-PHOSPHATE CYTIDYLYLTRANSFERASE, CHLOROPLASTIC"/>
    <property type="match status" value="1"/>
</dbReference>
<name>A0A1F5E4V9_9BACT</name>
<dbReference type="GO" id="GO:0019288">
    <property type="term" value="P:isopentenyl diphosphate biosynthetic process, methylerythritol 4-phosphate pathway"/>
    <property type="evidence" value="ECO:0007669"/>
    <property type="project" value="UniProtKB-UniRule"/>
</dbReference>
<dbReference type="Pfam" id="PF01128">
    <property type="entry name" value="IspD"/>
    <property type="match status" value="1"/>
</dbReference>
<feature type="site" description="Transition state stabilizer" evidence="3">
    <location>
        <position position="19"/>
    </location>
</feature>
<feature type="site" description="Positions MEP for the nucleophilic attack" evidence="3">
    <location>
        <position position="217"/>
    </location>
</feature>
<accession>A0A1F5E4V9</accession>
<gene>
    <name evidence="3" type="primary">ispD</name>
    <name evidence="4" type="ORF">A2160_00665</name>
</gene>
<evidence type="ECO:0000313" key="4">
    <source>
        <dbReference type="EMBL" id="OGD62304.1"/>
    </source>
</evidence>
<dbReference type="PANTHER" id="PTHR32125">
    <property type="entry name" value="2-C-METHYL-D-ERYTHRITOL 4-PHOSPHATE CYTIDYLYLTRANSFERASE, CHLOROPLASTIC"/>
    <property type="match status" value="1"/>
</dbReference>
<proteinExistence type="inferred from homology"/>
<evidence type="ECO:0000256" key="1">
    <source>
        <dbReference type="ARBA" id="ARBA00022679"/>
    </source>
</evidence>
<evidence type="ECO:0000256" key="2">
    <source>
        <dbReference type="ARBA" id="ARBA00022695"/>
    </source>
</evidence>
<dbReference type="UniPathway" id="UPA00056">
    <property type="reaction ID" value="UER00093"/>
</dbReference>
<protein>
    <recommendedName>
        <fullName evidence="3">2-C-methyl-D-erythritol 4-phosphate cytidylyltransferase</fullName>
        <ecNumber evidence="3">2.7.7.60</ecNumber>
    </recommendedName>
    <alternativeName>
        <fullName evidence="3">4-diphosphocytidyl-2C-methyl-D-erythritol synthase</fullName>
    </alternativeName>
    <alternativeName>
        <fullName evidence="3">MEP cytidylyltransferase</fullName>
        <shortName evidence="3">MCT</shortName>
    </alternativeName>
</protein>
<organism evidence="4 5">
    <name type="scientific">Candidatus Beckwithbacteria bacterium RBG_13_42_9</name>
    <dbReference type="NCBI Taxonomy" id="1797457"/>
    <lineage>
        <taxon>Bacteria</taxon>
        <taxon>Candidatus Beckwithiibacteriota</taxon>
    </lineage>
</organism>
<dbReference type="NCBIfam" id="TIGR00453">
    <property type="entry name" value="ispD"/>
    <property type="match status" value="1"/>
</dbReference>
<dbReference type="InterPro" id="IPR001228">
    <property type="entry name" value="IspD"/>
</dbReference>
<feature type="site" description="Transition state stabilizer" evidence="3">
    <location>
        <position position="26"/>
    </location>
</feature>
<dbReference type="EC" id="2.7.7.60" evidence="3"/>
<keyword evidence="3" id="KW-0414">Isoprene biosynthesis</keyword>
<comment type="similarity">
    <text evidence="3">Belongs to the IspD/TarI cytidylyltransferase family. IspD subfamily.</text>
</comment>
<feature type="site" description="Positions MEP for the nucleophilic attack" evidence="3">
    <location>
        <position position="161"/>
    </location>
</feature>
<dbReference type="CDD" id="cd02516">
    <property type="entry name" value="CDP-ME_synthetase"/>
    <property type="match status" value="1"/>
</dbReference>
<dbReference type="InterPro" id="IPR034683">
    <property type="entry name" value="IspD/TarI"/>
</dbReference>
<evidence type="ECO:0000313" key="5">
    <source>
        <dbReference type="Proteomes" id="UP000177006"/>
    </source>
</evidence>
<dbReference type="SUPFAM" id="SSF53448">
    <property type="entry name" value="Nucleotide-diphospho-sugar transferases"/>
    <property type="match status" value="1"/>
</dbReference>
<dbReference type="EMBL" id="MEZK01000023">
    <property type="protein sequence ID" value="OGD62304.1"/>
    <property type="molecule type" value="Genomic_DNA"/>
</dbReference>
<dbReference type="InterPro" id="IPR050088">
    <property type="entry name" value="IspD/TarI_cytidylyltransf_bact"/>
</dbReference>
<dbReference type="InterPro" id="IPR029044">
    <property type="entry name" value="Nucleotide-diphossugar_trans"/>
</dbReference>
<dbReference type="GO" id="GO:0050518">
    <property type="term" value="F:2-C-methyl-D-erythritol 4-phosphate cytidylyltransferase activity"/>
    <property type="evidence" value="ECO:0007669"/>
    <property type="project" value="UniProtKB-UniRule"/>
</dbReference>
<comment type="caution">
    <text evidence="4">The sequence shown here is derived from an EMBL/GenBank/DDBJ whole genome shotgun (WGS) entry which is preliminary data.</text>
</comment>
<dbReference type="Gene3D" id="3.90.550.10">
    <property type="entry name" value="Spore Coat Polysaccharide Biosynthesis Protein SpsA, Chain A"/>
    <property type="match status" value="1"/>
</dbReference>
<keyword evidence="2 3" id="KW-0548">Nucleotidyltransferase</keyword>
<evidence type="ECO:0000256" key="3">
    <source>
        <dbReference type="HAMAP-Rule" id="MF_00108"/>
    </source>
</evidence>
<dbReference type="HAMAP" id="MF_00108">
    <property type="entry name" value="IspD"/>
    <property type="match status" value="1"/>
</dbReference>
<sequence>MDDRSTNWVIIVAGGNGERIHLGYNKVFASVAGRPILYWTLKQFQRHPKVNKIIISIKKEDKQRAKKIVLQNNFSKVVQYVNAGESRQDSTHLALKKIKKEIKEADLVGVHNAVNPFVLDTEISEVFSQAKKYQAALLARPATDTVKITNGHNLVYKTPLREKTWYAQTPQVSTFANLWQAFQKAATDKFSGTDDSQLLERIDIKSKIVPCSYLNIKITFPQDLVLAEKIIKEFYD</sequence>
<reference evidence="4 5" key="1">
    <citation type="journal article" date="2016" name="Nat. Commun.">
        <title>Thousands of microbial genomes shed light on interconnected biogeochemical processes in an aquifer system.</title>
        <authorList>
            <person name="Anantharaman K."/>
            <person name="Brown C.T."/>
            <person name="Hug L.A."/>
            <person name="Sharon I."/>
            <person name="Castelle C.J."/>
            <person name="Probst A.J."/>
            <person name="Thomas B.C."/>
            <person name="Singh A."/>
            <person name="Wilkins M.J."/>
            <person name="Karaoz U."/>
            <person name="Brodie E.L."/>
            <person name="Williams K.H."/>
            <person name="Hubbard S.S."/>
            <person name="Banfield J.F."/>
        </authorList>
    </citation>
    <scope>NUCLEOTIDE SEQUENCE [LARGE SCALE GENOMIC DNA]</scope>
</reference>
<dbReference type="STRING" id="1797457.A2160_00665"/>
<keyword evidence="1 3" id="KW-0808">Transferase</keyword>
<comment type="pathway">
    <text evidence="3">Isoprenoid biosynthesis; isopentenyl diphosphate biosynthesis via DXP pathway; isopentenyl diphosphate from 1-deoxy-D-xylulose 5-phosphate: step 2/6.</text>
</comment>
<comment type="catalytic activity">
    <reaction evidence="3">
        <text>2-C-methyl-D-erythritol 4-phosphate + CTP + H(+) = 4-CDP-2-C-methyl-D-erythritol + diphosphate</text>
        <dbReference type="Rhea" id="RHEA:13429"/>
        <dbReference type="ChEBI" id="CHEBI:15378"/>
        <dbReference type="ChEBI" id="CHEBI:33019"/>
        <dbReference type="ChEBI" id="CHEBI:37563"/>
        <dbReference type="ChEBI" id="CHEBI:57823"/>
        <dbReference type="ChEBI" id="CHEBI:58262"/>
        <dbReference type="EC" id="2.7.7.60"/>
    </reaction>
</comment>
<dbReference type="Proteomes" id="UP000177006">
    <property type="component" value="Unassembled WGS sequence"/>
</dbReference>
<dbReference type="AlphaFoldDB" id="A0A1F5E4V9"/>
<comment type="function">
    <text evidence="3">Catalyzes the formation of 4-diphosphocytidyl-2-C-methyl-D-erythritol from CTP and 2-C-methyl-D-erythritol 4-phosphate (MEP).</text>
</comment>